<evidence type="ECO:0000313" key="6">
    <source>
        <dbReference type="EMBL" id="KAK4211230.1"/>
    </source>
</evidence>
<dbReference type="GO" id="GO:0031087">
    <property type="term" value="P:deadenylation-independent decapping of nuclear-transcribed mRNA"/>
    <property type="evidence" value="ECO:0007669"/>
    <property type="project" value="TreeGrafter"/>
</dbReference>
<keyword evidence="3" id="KW-0963">Cytoplasm</keyword>
<dbReference type="InterPro" id="IPR011993">
    <property type="entry name" value="PH-like_dom_sf"/>
</dbReference>
<evidence type="ECO:0000256" key="2">
    <source>
        <dbReference type="ARBA" id="ARBA00008778"/>
    </source>
</evidence>
<dbReference type="GO" id="GO:0008047">
    <property type="term" value="F:enzyme activator activity"/>
    <property type="evidence" value="ECO:0007669"/>
    <property type="project" value="InterPro"/>
</dbReference>
<dbReference type="Pfam" id="PF06058">
    <property type="entry name" value="DCP1"/>
    <property type="match status" value="1"/>
</dbReference>
<keyword evidence="7" id="KW-1185">Reference proteome</keyword>
<evidence type="ECO:0000313" key="7">
    <source>
        <dbReference type="Proteomes" id="UP001301769"/>
    </source>
</evidence>
<protein>
    <submittedName>
        <fullName evidence="6">Dcp1-like decapping family protein</fullName>
    </submittedName>
</protein>
<dbReference type="SUPFAM" id="SSF50729">
    <property type="entry name" value="PH domain-like"/>
    <property type="match status" value="1"/>
</dbReference>
<evidence type="ECO:0000256" key="1">
    <source>
        <dbReference type="ARBA" id="ARBA00004496"/>
    </source>
</evidence>
<evidence type="ECO:0000256" key="3">
    <source>
        <dbReference type="ARBA" id="ARBA00022490"/>
    </source>
</evidence>
<dbReference type="PANTHER" id="PTHR16290">
    <property type="entry name" value="TRANSCRIPTION FACTOR SMIF DECAPPING ENZYME DCP1"/>
    <property type="match status" value="1"/>
</dbReference>
<comment type="similarity">
    <text evidence="2">Belongs to the DCP1 family.</text>
</comment>
<comment type="subcellular location">
    <subcellularLocation>
        <location evidence="1">Cytoplasm</location>
    </subcellularLocation>
</comment>
<dbReference type="Gene3D" id="2.30.29.30">
    <property type="entry name" value="Pleckstrin-homology domain (PH domain)/Phosphotyrosine-binding domain (PTB)"/>
    <property type="match status" value="1"/>
</dbReference>
<keyword evidence="4" id="KW-0507">mRNA processing</keyword>
<dbReference type="EMBL" id="MU858154">
    <property type="protein sequence ID" value="KAK4211230.1"/>
    <property type="molecule type" value="Genomic_DNA"/>
</dbReference>
<dbReference type="GO" id="GO:0000932">
    <property type="term" value="C:P-body"/>
    <property type="evidence" value="ECO:0007669"/>
    <property type="project" value="TreeGrafter"/>
</dbReference>
<accession>A0AAN6Y3P1</accession>
<evidence type="ECO:0000256" key="5">
    <source>
        <dbReference type="SAM" id="MobiDB-lite"/>
    </source>
</evidence>
<organism evidence="6 7">
    <name type="scientific">Rhypophila decipiens</name>
    <dbReference type="NCBI Taxonomy" id="261697"/>
    <lineage>
        <taxon>Eukaryota</taxon>
        <taxon>Fungi</taxon>
        <taxon>Dikarya</taxon>
        <taxon>Ascomycota</taxon>
        <taxon>Pezizomycotina</taxon>
        <taxon>Sordariomycetes</taxon>
        <taxon>Sordariomycetidae</taxon>
        <taxon>Sordariales</taxon>
        <taxon>Naviculisporaceae</taxon>
        <taxon>Rhypophila</taxon>
    </lineage>
</organism>
<name>A0AAN6Y3P1_9PEZI</name>
<feature type="compositionally biased region" description="Basic residues" evidence="5">
    <location>
        <begin position="1"/>
        <end position="13"/>
    </location>
</feature>
<gene>
    <name evidence="6" type="ORF">QBC37DRAFT_320669</name>
</gene>
<dbReference type="GO" id="GO:0006397">
    <property type="term" value="P:mRNA processing"/>
    <property type="evidence" value="ECO:0007669"/>
    <property type="project" value="UniProtKB-KW"/>
</dbReference>
<dbReference type="CDD" id="cd13182">
    <property type="entry name" value="EVH1-like_Dcp1"/>
    <property type="match status" value="1"/>
</dbReference>
<dbReference type="InterPro" id="IPR010334">
    <property type="entry name" value="Dcp1"/>
</dbReference>
<sequence length="251" mass="27694">MSRPTPRKSRHRNNPSIGDRSGGGSLTIIQQSDYESDAAQYLSNRDTPAISHIPSRTNTELNLSVLSRYLPGGVKSILSIAASATVYLFSETEGWEKCGVEGTMFVVEREPLVTASGQPLVQICVFVLNRRALENLVVDLVKVTDCELAEELIIFRLEDGEQGEESKKVIGIWIHADEEHTREENMTVIRASWQQARMSWNALVQAIDAEEKEEIAEQIEEEGGSFVSGGEQLSGGRRLSITDLFGRNGSG</sequence>
<dbReference type="Proteomes" id="UP001301769">
    <property type="component" value="Unassembled WGS sequence"/>
</dbReference>
<comment type="caution">
    <text evidence="6">The sequence shown here is derived from an EMBL/GenBank/DDBJ whole genome shotgun (WGS) entry which is preliminary data.</text>
</comment>
<reference evidence="6" key="2">
    <citation type="submission" date="2023-05" db="EMBL/GenBank/DDBJ databases">
        <authorList>
            <consortium name="Lawrence Berkeley National Laboratory"/>
            <person name="Steindorff A."/>
            <person name="Hensen N."/>
            <person name="Bonometti L."/>
            <person name="Westerberg I."/>
            <person name="Brannstrom I.O."/>
            <person name="Guillou S."/>
            <person name="Cros-Aarteil S."/>
            <person name="Calhoun S."/>
            <person name="Haridas S."/>
            <person name="Kuo A."/>
            <person name="Mondo S."/>
            <person name="Pangilinan J."/>
            <person name="Riley R."/>
            <person name="Labutti K."/>
            <person name="Andreopoulos B."/>
            <person name="Lipzen A."/>
            <person name="Chen C."/>
            <person name="Yanf M."/>
            <person name="Daum C."/>
            <person name="Ng V."/>
            <person name="Clum A."/>
            <person name="Ohm R."/>
            <person name="Martin F."/>
            <person name="Silar P."/>
            <person name="Natvig D."/>
            <person name="Lalanne C."/>
            <person name="Gautier V."/>
            <person name="Ament-Velasquez S.L."/>
            <person name="Kruys A."/>
            <person name="Hutchinson M.I."/>
            <person name="Powell A.J."/>
            <person name="Barry K."/>
            <person name="Miller A.N."/>
            <person name="Grigoriev I.V."/>
            <person name="Debuchy R."/>
            <person name="Gladieux P."/>
            <person name="Thoren M.H."/>
            <person name="Johannesson H."/>
        </authorList>
    </citation>
    <scope>NUCLEOTIDE SEQUENCE</scope>
    <source>
        <strain evidence="6">PSN293</strain>
    </source>
</reference>
<dbReference type="GO" id="GO:0003729">
    <property type="term" value="F:mRNA binding"/>
    <property type="evidence" value="ECO:0007669"/>
    <property type="project" value="TreeGrafter"/>
</dbReference>
<dbReference type="PANTHER" id="PTHR16290:SF0">
    <property type="entry name" value="DECAPPING PROTEIN 1, ISOFORM A"/>
    <property type="match status" value="1"/>
</dbReference>
<feature type="region of interest" description="Disordered" evidence="5">
    <location>
        <begin position="1"/>
        <end position="25"/>
    </location>
</feature>
<dbReference type="AlphaFoldDB" id="A0AAN6Y3P1"/>
<dbReference type="GO" id="GO:0000290">
    <property type="term" value="P:deadenylation-dependent decapping of nuclear-transcribed mRNA"/>
    <property type="evidence" value="ECO:0007669"/>
    <property type="project" value="InterPro"/>
</dbReference>
<reference evidence="6" key="1">
    <citation type="journal article" date="2023" name="Mol. Phylogenet. Evol.">
        <title>Genome-scale phylogeny and comparative genomics of the fungal order Sordariales.</title>
        <authorList>
            <person name="Hensen N."/>
            <person name="Bonometti L."/>
            <person name="Westerberg I."/>
            <person name="Brannstrom I.O."/>
            <person name="Guillou S."/>
            <person name="Cros-Aarteil S."/>
            <person name="Calhoun S."/>
            <person name="Haridas S."/>
            <person name="Kuo A."/>
            <person name="Mondo S."/>
            <person name="Pangilinan J."/>
            <person name="Riley R."/>
            <person name="LaButti K."/>
            <person name="Andreopoulos B."/>
            <person name="Lipzen A."/>
            <person name="Chen C."/>
            <person name="Yan M."/>
            <person name="Daum C."/>
            <person name="Ng V."/>
            <person name="Clum A."/>
            <person name="Steindorff A."/>
            <person name="Ohm R.A."/>
            <person name="Martin F."/>
            <person name="Silar P."/>
            <person name="Natvig D.O."/>
            <person name="Lalanne C."/>
            <person name="Gautier V."/>
            <person name="Ament-Velasquez S.L."/>
            <person name="Kruys A."/>
            <person name="Hutchinson M.I."/>
            <person name="Powell A.J."/>
            <person name="Barry K."/>
            <person name="Miller A.N."/>
            <person name="Grigoriev I.V."/>
            <person name="Debuchy R."/>
            <person name="Gladieux P."/>
            <person name="Hiltunen Thoren M."/>
            <person name="Johannesson H."/>
        </authorList>
    </citation>
    <scope>NUCLEOTIDE SEQUENCE</scope>
    <source>
        <strain evidence="6">PSN293</strain>
    </source>
</reference>
<evidence type="ECO:0000256" key="4">
    <source>
        <dbReference type="ARBA" id="ARBA00022664"/>
    </source>
</evidence>
<proteinExistence type="inferred from homology"/>